<feature type="transmembrane region" description="Helical" evidence="8">
    <location>
        <begin position="200"/>
        <end position="219"/>
    </location>
</feature>
<feature type="transmembrane region" description="Helical" evidence="8">
    <location>
        <begin position="226"/>
        <end position="244"/>
    </location>
</feature>
<evidence type="ECO:0000256" key="7">
    <source>
        <dbReference type="ARBA" id="ARBA00023136"/>
    </source>
</evidence>
<dbReference type="InterPro" id="IPR052017">
    <property type="entry name" value="TSUP"/>
</dbReference>
<evidence type="ECO:0000256" key="1">
    <source>
        <dbReference type="ARBA" id="ARBA00004651"/>
    </source>
</evidence>
<dbReference type="Proteomes" id="UP000251211">
    <property type="component" value="Unassembled WGS sequence"/>
</dbReference>
<dbReference type="Pfam" id="PF01925">
    <property type="entry name" value="TauE"/>
    <property type="match status" value="1"/>
</dbReference>
<dbReference type="EMBL" id="UAUI01000022">
    <property type="protein sequence ID" value="SPZ41133.1"/>
    <property type="molecule type" value="Genomic_DNA"/>
</dbReference>
<keyword evidence="7 8" id="KW-0472">Membrane</keyword>
<evidence type="ECO:0000313" key="10">
    <source>
        <dbReference type="Proteomes" id="UP000251211"/>
    </source>
</evidence>
<evidence type="ECO:0000256" key="6">
    <source>
        <dbReference type="ARBA" id="ARBA00022989"/>
    </source>
</evidence>
<keyword evidence="5 8" id="KW-0812">Transmembrane</keyword>
<feature type="transmembrane region" description="Helical" evidence="8">
    <location>
        <begin position="176"/>
        <end position="194"/>
    </location>
</feature>
<proteinExistence type="inferred from homology"/>
<dbReference type="InterPro" id="IPR002781">
    <property type="entry name" value="TM_pro_TauE-like"/>
</dbReference>
<gene>
    <name evidence="9" type="primary">yfcA_3</name>
    <name evidence="9" type="ORF">NCTC13229_04635</name>
</gene>
<reference evidence="9 10" key="1">
    <citation type="submission" date="2018-06" db="EMBL/GenBank/DDBJ databases">
        <authorList>
            <consortium name="Pathogen Informatics"/>
            <person name="Doyle S."/>
        </authorList>
    </citation>
    <scope>NUCLEOTIDE SEQUENCE [LARGE SCALE GENOMIC DNA]</scope>
    <source>
        <strain evidence="9 10">NCTC13229</strain>
    </source>
</reference>
<feature type="transmembrane region" description="Helical" evidence="8">
    <location>
        <begin position="102"/>
        <end position="121"/>
    </location>
</feature>
<dbReference type="AlphaFoldDB" id="A0AB38FII0"/>
<evidence type="ECO:0000256" key="4">
    <source>
        <dbReference type="ARBA" id="ARBA00022475"/>
    </source>
</evidence>
<organism evidence="9 10">
    <name type="scientific">Rhodococcus wratislaviensis</name>
    <name type="common">Tsukamurella wratislaviensis</name>
    <dbReference type="NCBI Taxonomy" id="44752"/>
    <lineage>
        <taxon>Bacteria</taxon>
        <taxon>Bacillati</taxon>
        <taxon>Actinomycetota</taxon>
        <taxon>Actinomycetes</taxon>
        <taxon>Mycobacteriales</taxon>
        <taxon>Nocardiaceae</taxon>
        <taxon>Rhodococcus</taxon>
    </lineage>
</organism>
<evidence type="ECO:0000256" key="2">
    <source>
        <dbReference type="ARBA" id="ARBA00009142"/>
    </source>
</evidence>
<dbReference type="PANTHER" id="PTHR30269:SF0">
    <property type="entry name" value="MEMBRANE TRANSPORTER PROTEIN YFCA-RELATED"/>
    <property type="match status" value="1"/>
</dbReference>
<keyword evidence="4 8" id="KW-1003">Cell membrane</keyword>
<evidence type="ECO:0000256" key="8">
    <source>
        <dbReference type="RuleBase" id="RU363041"/>
    </source>
</evidence>
<comment type="similarity">
    <text evidence="2 8">Belongs to the 4-toluene sulfonate uptake permease (TSUP) (TC 2.A.102) family.</text>
</comment>
<feature type="transmembrane region" description="Helical" evidence="8">
    <location>
        <begin position="77"/>
        <end position="95"/>
    </location>
</feature>
<accession>A0AB38FII0</accession>
<dbReference type="PANTHER" id="PTHR30269">
    <property type="entry name" value="TRANSMEMBRANE PROTEIN YFCA"/>
    <property type="match status" value="1"/>
</dbReference>
<evidence type="ECO:0000256" key="5">
    <source>
        <dbReference type="ARBA" id="ARBA00022692"/>
    </source>
</evidence>
<comment type="caution">
    <text evidence="9">The sequence shown here is derived from an EMBL/GenBank/DDBJ whole genome shotgun (WGS) entry which is preliminary data.</text>
</comment>
<dbReference type="RefSeq" id="WP_037232906.1">
    <property type="nucleotide sequence ID" value="NZ_CP150488.1"/>
</dbReference>
<name>A0AB38FII0_RHOWR</name>
<sequence length="245" mass="24983">MSLLDIGLLVVAGFFAGLVGFVTGLASIVSYPALLAVGLPPVTANVTNTVAMVAVGVGALSNSTREVADTGPKLWRWALYSAAGGLVGAGILLVAPAGSFEAIVPFMVAFAALALLLQPRLRALAGGRDMPRAYSVSLFVVAIYGGYFGAGAGVIFLAIALILTSEKIWRATILKSFLLGVANLVAAIGFAVFGPVHWGAAAAMAIGALAGGWCGPPVVRRIPPSVLRVVIAIAGFGLAVWLWVR</sequence>
<feature type="transmembrane region" description="Helical" evidence="8">
    <location>
        <begin position="6"/>
        <end position="26"/>
    </location>
</feature>
<keyword evidence="6 8" id="KW-1133">Transmembrane helix</keyword>
<feature type="transmembrane region" description="Helical" evidence="8">
    <location>
        <begin position="141"/>
        <end position="164"/>
    </location>
</feature>
<protein>
    <recommendedName>
        <fullName evidence="8">Probable membrane transporter protein</fullName>
    </recommendedName>
</protein>
<comment type="subcellular location">
    <subcellularLocation>
        <location evidence="1 8">Cell membrane</location>
        <topology evidence="1 8">Multi-pass membrane protein</topology>
    </subcellularLocation>
</comment>
<dbReference type="GO" id="GO:0005886">
    <property type="term" value="C:plasma membrane"/>
    <property type="evidence" value="ECO:0007669"/>
    <property type="project" value="UniProtKB-SubCell"/>
</dbReference>
<evidence type="ECO:0000313" key="9">
    <source>
        <dbReference type="EMBL" id="SPZ41133.1"/>
    </source>
</evidence>
<evidence type="ECO:0000256" key="3">
    <source>
        <dbReference type="ARBA" id="ARBA00022448"/>
    </source>
</evidence>
<feature type="transmembrane region" description="Helical" evidence="8">
    <location>
        <begin position="33"/>
        <end position="57"/>
    </location>
</feature>
<keyword evidence="3" id="KW-0813">Transport</keyword>